<proteinExistence type="inferred from homology"/>
<evidence type="ECO:0000259" key="6">
    <source>
        <dbReference type="Pfam" id="PF04542"/>
    </source>
</evidence>
<feature type="domain" description="RNA polymerase sigma factor 70 region 4 type 2" evidence="7">
    <location>
        <begin position="126"/>
        <end position="177"/>
    </location>
</feature>
<dbReference type="Pfam" id="PF04542">
    <property type="entry name" value="Sigma70_r2"/>
    <property type="match status" value="1"/>
</dbReference>
<keyword evidence="3" id="KW-0731">Sigma factor</keyword>
<evidence type="ECO:0000259" key="7">
    <source>
        <dbReference type="Pfam" id="PF08281"/>
    </source>
</evidence>
<dbReference type="InterPro" id="IPR039425">
    <property type="entry name" value="RNA_pol_sigma-70-like"/>
</dbReference>
<dbReference type="GO" id="GO:0016987">
    <property type="term" value="F:sigma factor activity"/>
    <property type="evidence" value="ECO:0007669"/>
    <property type="project" value="UniProtKB-KW"/>
</dbReference>
<dbReference type="InterPro" id="IPR013324">
    <property type="entry name" value="RNA_pol_sigma_r3/r4-like"/>
</dbReference>
<evidence type="ECO:0000256" key="2">
    <source>
        <dbReference type="ARBA" id="ARBA00023015"/>
    </source>
</evidence>
<dbReference type="Proteomes" id="UP000325289">
    <property type="component" value="Unassembled WGS sequence"/>
</dbReference>
<dbReference type="SUPFAM" id="SSF88659">
    <property type="entry name" value="Sigma3 and sigma4 domains of RNA polymerase sigma factors"/>
    <property type="match status" value="1"/>
</dbReference>
<evidence type="ECO:0000256" key="1">
    <source>
        <dbReference type="ARBA" id="ARBA00010641"/>
    </source>
</evidence>
<dbReference type="Pfam" id="PF08281">
    <property type="entry name" value="Sigma70_r4_2"/>
    <property type="match status" value="1"/>
</dbReference>
<sequence>MPQKTPQEEVEDLLARIAMGDREAFSSLYDRTSAKLFGICLRILGDRAEAEEALQEAYVRIWNRAEAYRVNGFSPMTWLITLTRNIAIDRRRKRPARPAEGLDLAETMADSGPGPEAQAAERSEAERLHQCLRELPEDRAAMVRRVYLDGDTYAELAEATGTKLNTVRTWLRRSLIQLRECLAR</sequence>
<dbReference type="InterPro" id="IPR036388">
    <property type="entry name" value="WH-like_DNA-bd_sf"/>
</dbReference>
<feature type="region of interest" description="Disordered" evidence="5">
    <location>
        <begin position="93"/>
        <end position="118"/>
    </location>
</feature>
<keyword evidence="4" id="KW-0804">Transcription</keyword>
<keyword evidence="2" id="KW-0805">Transcription regulation</keyword>
<gene>
    <name evidence="8" type="ORF">SAMN04515678_11248</name>
</gene>
<evidence type="ECO:0000313" key="8">
    <source>
        <dbReference type="EMBL" id="SFE61425.1"/>
    </source>
</evidence>
<dbReference type="RefSeq" id="WP_149757356.1">
    <property type="nucleotide sequence ID" value="NZ_FOMS01000012.1"/>
</dbReference>
<evidence type="ECO:0000256" key="4">
    <source>
        <dbReference type="ARBA" id="ARBA00023163"/>
    </source>
</evidence>
<dbReference type="NCBIfam" id="TIGR02937">
    <property type="entry name" value="sigma70-ECF"/>
    <property type="match status" value="1"/>
</dbReference>
<evidence type="ECO:0000256" key="3">
    <source>
        <dbReference type="ARBA" id="ARBA00023082"/>
    </source>
</evidence>
<protein>
    <submittedName>
        <fullName evidence="8">RNA polymerase sigma-70 factor, ECF subfamily</fullName>
    </submittedName>
</protein>
<accession>A0A1I2BZM0</accession>
<name>A0A1I2BZM0_9RHOB</name>
<dbReference type="SUPFAM" id="SSF88946">
    <property type="entry name" value="Sigma2 domain of RNA polymerase sigma factors"/>
    <property type="match status" value="1"/>
</dbReference>
<dbReference type="EMBL" id="FOMS01000012">
    <property type="protein sequence ID" value="SFE61425.1"/>
    <property type="molecule type" value="Genomic_DNA"/>
</dbReference>
<dbReference type="PANTHER" id="PTHR43133:SF62">
    <property type="entry name" value="RNA POLYMERASE SIGMA FACTOR SIGZ"/>
    <property type="match status" value="1"/>
</dbReference>
<evidence type="ECO:0000256" key="5">
    <source>
        <dbReference type="SAM" id="MobiDB-lite"/>
    </source>
</evidence>
<keyword evidence="9" id="KW-1185">Reference proteome</keyword>
<reference evidence="8 9" key="1">
    <citation type="submission" date="2016-10" db="EMBL/GenBank/DDBJ databases">
        <authorList>
            <person name="Varghese N."/>
            <person name="Submissions S."/>
        </authorList>
    </citation>
    <scope>NUCLEOTIDE SEQUENCE [LARGE SCALE GENOMIC DNA]</scope>
    <source>
        <strain evidence="9">YIM D21,KCTC 23444,ACCC 10710</strain>
    </source>
</reference>
<dbReference type="InterPro" id="IPR013325">
    <property type="entry name" value="RNA_pol_sigma_r2"/>
</dbReference>
<organism evidence="8 9">
    <name type="scientific">Roseivivax sediminis</name>
    <dbReference type="NCBI Taxonomy" id="936889"/>
    <lineage>
        <taxon>Bacteria</taxon>
        <taxon>Pseudomonadati</taxon>
        <taxon>Pseudomonadota</taxon>
        <taxon>Alphaproteobacteria</taxon>
        <taxon>Rhodobacterales</taxon>
        <taxon>Roseobacteraceae</taxon>
        <taxon>Roseivivax</taxon>
    </lineage>
</organism>
<dbReference type="Gene3D" id="1.10.10.10">
    <property type="entry name" value="Winged helix-like DNA-binding domain superfamily/Winged helix DNA-binding domain"/>
    <property type="match status" value="1"/>
</dbReference>
<dbReference type="GO" id="GO:0006352">
    <property type="term" value="P:DNA-templated transcription initiation"/>
    <property type="evidence" value="ECO:0007669"/>
    <property type="project" value="InterPro"/>
</dbReference>
<dbReference type="InterPro" id="IPR013249">
    <property type="entry name" value="RNA_pol_sigma70_r4_t2"/>
</dbReference>
<dbReference type="GO" id="GO:0003677">
    <property type="term" value="F:DNA binding"/>
    <property type="evidence" value="ECO:0007669"/>
    <property type="project" value="InterPro"/>
</dbReference>
<dbReference type="OrthoDB" id="9784272at2"/>
<dbReference type="PANTHER" id="PTHR43133">
    <property type="entry name" value="RNA POLYMERASE ECF-TYPE SIGMA FACTO"/>
    <property type="match status" value="1"/>
</dbReference>
<dbReference type="Gene3D" id="1.10.1740.10">
    <property type="match status" value="1"/>
</dbReference>
<dbReference type="InterPro" id="IPR007627">
    <property type="entry name" value="RNA_pol_sigma70_r2"/>
</dbReference>
<dbReference type="InterPro" id="IPR014284">
    <property type="entry name" value="RNA_pol_sigma-70_dom"/>
</dbReference>
<dbReference type="AlphaFoldDB" id="A0A1I2BZM0"/>
<evidence type="ECO:0000313" key="9">
    <source>
        <dbReference type="Proteomes" id="UP000325289"/>
    </source>
</evidence>
<feature type="domain" description="RNA polymerase sigma-70 region 2" evidence="6">
    <location>
        <begin position="28"/>
        <end position="94"/>
    </location>
</feature>
<dbReference type="CDD" id="cd06171">
    <property type="entry name" value="Sigma70_r4"/>
    <property type="match status" value="1"/>
</dbReference>
<comment type="similarity">
    <text evidence="1">Belongs to the sigma-70 factor family. ECF subfamily.</text>
</comment>